<feature type="transmembrane region" description="Helical" evidence="21">
    <location>
        <begin position="769"/>
        <end position="792"/>
    </location>
</feature>
<evidence type="ECO:0000256" key="11">
    <source>
        <dbReference type="ARBA" id="ARBA00022741"/>
    </source>
</evidence>
<dbReference type="InterPro" id="IPR017441">
    <property type="entry name" value="Protein_kinase_ATP_BS"/>
</dbReference>
<keyword evidence="6" id="KW-0433">Leucine-rich repeat</keyword>
<keyword evidence="10" id="KW-0677">Repeat</keyword>
<dbReference type="InterPro" id="IPR003591">
    <property type="entry name" value="Leu-rich_rpt_typical-subtyp"/>
</dbReference>
<keyword evidence="13 20" id="KW-0067">ATP-binding</keyword>
<dbReference type="SMART" id="SM00220">
    <property type="entry name" value="S_TKc"/>
    <property type="match status" value="1"/>
</dbReference>
<name>A0AAD8HAJ4_9APIA</name>
<comment type="catalytic activity">
    <reaction evidence="19">
        <text>L-seryl-[protein] + ATP = O-phospho-L-seryl-[protein] + ADP + H(+)</text>
        <dbReference type="Rhea" id="RHEA:17989"/>
        <dbReference type="Rhea" id="RHEA-COMP:9863"/>
        <dbReference type="Rhea" id="RHEA-COMP:11604"/>
        <dbReference type="ChEBI" id="CHEBI:15378"/>
        <dbReference type="ChEBI" id="CHEBI:29999"/>
        <dbReference type="ChEBI" id="CHEBI:30616"/>
        <dbReference type="ChEBI" id="CHEBI:83421"/>
        <dbReference type="ChEBI" id="CHEBI:456216"/>
        <dbReference type="EC" id="2.7.11.1"/>
    </reaction>
</comment>
<dbReference type="SUPFAM" id="SSF56112">
    <property type="entry name" value="Protein kinase-like (PK-like)"/>
    <property type="match status" value="1"/>
</dbReference>
<comment type="subcellular location">
    <subcellularLocation>
        <location evidence="1">Cell membrane</location>
        <topology evidence="1">Single-pass type I membrane protein</topology>
    </subcellularLocation>
</comment>
<dbReference type="GO" id="GO:0009653">
    <property type="term" value="P:anatomical structure morphogenesis"/>
    <property type="evidence" value="ECO:0007669"/>
    <property type="project" value="UniProtKB-ARBA"/>
</dbReference>
<dbReference type="FunFam" id="3.80.10.10:FF:000041">
    <property type="entry name" value="LRR receptor-like serine/threonine-protein kinase ERECTA"/>
    <property type="match status" value="2"/>
</dbReference>
<keyword evidence="12 24" id="KW-0418">Kinase</keyword>
<dbReference type="Pfam" id="PF08263">
    <property type="entry name" value="LRRNT_2"/>
    <property type="match status" value="1"/>
</dbReference>
<feature type="binding site" evidence="20">
    <location>
        <position position="852"/>
    </location>
    <ligand>
        <name>ATP</name>
        <dbReference type="ChEBI" id="CHEBI:30616"/>
    </ligand>
</feature>
<evidence type="ECO:0000256" key="16">
    <source>
        <dbReference type="ARBA" id="ARBA00023170"/>
    </source>
</evidence>
<dbReference type="FunFam" id="3.80.10.10:FF:000095">
    <property type="entry name" value="LRR receptor-like serine/threonine-protein kinase GSO1"/>
    <property type="match status" value="1"/>
</dbReference>
<feature type="domain" description="Protein kinase" evidence="23">
    <location>
        <begin position="823"/>
        <end position="1106"/>
    </location>
</feature>
<keyword evidence="14 21" id="KW-1133">Transmembrane helix</keyword>
<dbReference type="PROSITE" id="PS00107">
    <property type="entry name" value="PROTEIN_KINASE_ATP"/>
    <property type="match status" value="1"/>
</dbReference>
<evidence type="ECO:0000259" key="23">
    <source>
        <dbReference type="PROSITE" id="PS50011"/>
    </source>
</evidence>
<keyword evidence="7" id="KW-0808">Transferase</keyword>
<comment type="catalytic activity">
    <reaction evidence="18">
        <text>L-threonyl-[protein] + ATP = O-phospho-L-threonyl-[protein] + ADP + H(+)</text>
        <dbReference type="Rhea" id="RHEA:46608"/>
        <dbReference type="Rhea" id="RHEA-COMP:11060"/>
        <dbReference type="Rhea" id="RHEA-COMP:11605"/>
        <dbReference type="ChEBI" id="CHEBI:15378"/>
        <dbReference type="ChEBI" id="CHEBI:30013"/>
        <dbReference type="ChEBI" id="CHEBI:30616"/>
        <dbReference type="ChEBI" id="CHEBI:61977"/>
        <dbReference type="ChEBI" id="CHEBI:456216"/>
        <dbReference type="EC" id="2.7.11.1"/>
    </reaction>
</comment>
<evidence type="ECO:0000256" key="7">
    <source>
        <dbReference type="ARBA" id="ARBA00022679"/>
    </source>
</evidence>
<keyword evidence="17" id="KW-0325">Glycoprotein</keyword>
<evidence type="ECO:0000313" key="24">
    <source>
        <dbReference type="EMBL" id="KAK1362728.1"/>
    </source>
</evidence>
<keyword evidence="8 21" id="KW-0812">Transmembrane</keyword>
<evidence type="ECO:0000256" key="1">
    <source>
        <dbReference type="ARBA" id="ARBA00004251"/>
    </source>
</evidence>
<dbReference type="Gene3D" id="1.10.510.10">
    <property type="entry name" value="Transferase(Phosphotransferase) domain 1"/>
    <property type="match status" value="1"/>
</dbReference>
<dbReference type="GO" id="GO:0006952">
    <property type="term" value="P:defense response"/>
    <property type="evidence" value="ECO:0007669"/>
    <property type="project" value="UniProtKB-ARBA"/>
</dbReference>
<evidence type="ECO:0000256" key="17">
    <source>
        <dbReference type="ARBA" id="ARBA00023180"/>
    </source>
</evidence>
<dbReference type="EC" id="2.7.11.1" evidence="3"/>
<evidence type="ECO:0000256" key="6">
    <source>
        <dbReference type="ARBA" id="ARBA00022614"/>
    </source>
</evidence>
<evidence type="ECO:0000256" key="21">
    <source>
        <dbReference type="SAM" id="Phobius"/>
    </source>
</evidence>
<dbReference type="FunFam" id="3.80.10.10:FF:000400">
    <property type="entry name" value="Nuclear pore complex protein NUP107"/>
    <property type="match status" value="1"/>
</dbReference>
<dbReference type="SMART" id="SM00369">
    <property type="entry name" value="LRR_TYP"/>
    <property type="match status" value="9"/>
</dbReference>
<keyword evidence="15 21" id="KW-0472">Membrane</keyword>
<evidence type="ECO:0000256" key="3">
    <source>
        <dbReference type="ARBA" id="ARBA00012513"/>
    </source>
</evidence>
<organism evidence="24 25">
    <name type="scientific">Heracleum sosnowskyi</name>
    <dbReference type="NCBI Taxonomy" id="360622"/>
    <lineage>
        <taxon>Eukaryota</taxon>
        <taxon>Viridiplantae</taxon>
        <taxon>Streptophyta</taxon>
        <taxon>Embryophyta</taxon>
        <taxon>Tracheophyta</taxon>
        <taxon>Spermatophyta</taxon>
        <taxon>Magnoliopsida</taxon>
        <taxon>eudicotyledons</taxon>
        <taxon>Gunneridae</taxon>
        <taxon>Pentapetalae</taxon>
        <taxon>asterids</taxon>
        <taxon>campanulids</taxon>
        <taxon>Apiales</taxon>
        <taxon>Apiaceae</taxon>
        <taxon>Apioideae</taxon>
        <taxon>apioid superclade</taxon>
        <taxon>Tordylieae</taxon>
        <taxon>Tordyliinae</taxon>
        <taxon>Heracleum</taxon>
    </lineage>
</organism>
<dbReference type="GO" id="GO:0099402">
    <property type="term" value="P:plant organ development"/>
    <property type="evidence" value="ECO:0007669"/>
    <property type="project" value="UniProtKB-ARBA"/>
</dbReference>
<dbReference type="Pfam" id="PF00069">
    <property type="entry name" value="Pkinase"/>
    <property type="match status" value="1"/>
</dbReference>
<reference evidence="24" key="2">
    <citation type="submission" date="2023-05" db="EMBL/GenBank/DDBJ databases">
        <authorList>
            <person name="Schelkunov M.I."/>
        </authorList>
    </citation>
    <scope>NUCLEOTIDE SEQUENCE</scope>
    <source>
        <strain evidence="24">Hsosn_3</strain>
        <tissue evidence="24">Leaf</tissue>
    </source>
</reference>
<evidence type="ECO:0000256" key="13">
    <source>
        <dbReference type="ARBA" id="ARBA00022840"/>
    </source>
</evidence>
<keyword evidence="5" id="KW-0723">Serine/threonine-protein kinase</keyword>
<gene>
    <name evidence="24" type="ORF">POM88_038289</name>
</gene>
<dbReference type="FunFam" id="3.30.200.20:FF:000260">
    <property type="entry name" value="LRR receptor-like serine/threonine-protein kinase RPK2"/>
    <property type="match status" value="1"/>
</dbReference>
<dbReference type="PROSITE" id="PS50011">
    <property type="entry name" value="PROTEIN_KINASE_DOM"/>
    <property type="match status" value="1"/>
</dbReference>
<dbReference type="Proteomes" id="UP001237642">
    <property type="component" value="Unassembled WGS sequence"/>
</dbReference>
<sequence>MLVVLYICLLSIGNGGGVSSSSLSPDGQTLLTLAARWILVPSSITTTWINHNNNTDSPCSWVGVVCNKRQHVEALNLSSFGISGTLGPEFESLSYLTSIDLSYNYFFGSIPPQLGNCSLLSTLDLSSNSLSGHIPPTLANLNRLLYLAAYSNSLTANIPRSLFQIPTLQIIYLNDNKLSGPIPSSIGNMTDLIYLYLDTNNLSGTIPSSIANCTKLQDLMLSANQLTGTLPKSFNYLRSLVQVDFHSNNLQGSIPFGSGSSCRLLEVLDLSFNSFVGLIPPELGNCTSLTMFAAVSSGITGHIPSSIGQLSDLTTLSLSQNLLSGNIPPELGQCRSLIDLELYSTKLEGELPSELGMLSELEKLYLFENQLTGEIPSGIWKIETLIELHLYSNHFTGEIPLLITKLKHLRNFTVYNNRFSGIIPQGLGINSSLEVVDFTNNTFTGQIPPNLCFKKKLRRLTLGSNYFEGSIPSDIGSCTSLERLILEQNNLSGILPQFVKNAGLVYMDLNNNRISGKIPASLRNLTNITSINFSLNKLTGLIPQELGDLIHLQTLNLSRNDFEGPLPSQLSNCKRLLHFDVSYNHLNGSISSSFRSMARLAHLVLSGNHFTDGLPPFLFDLENLLDLQLGENLLGGEFPALIRSAAALRVLNALNLSSNGLSGNLPAEMGNFLTLEILDVSSNNLTGTLDALSSLRSLINVNVSYNLFTGAVPTTLMKLLSSSPSSFMGNLGLCANCLPTDGLTCNISRNFRPCDNTLSSRKGIGKVQIAVIALATSLFAVFAFLALGYLFLQRRNLEQEAGISAEEGASSLLQKVMEATENLNEKYIIGSGAHGTVYKVLLDPEKVYAVKKLMFTGMSEGHMSMVREIQTIGKVKHRNLVKLEQFWLRKDYGLILYNYMQNGSLYDVLHVRRPPAVLEWNTRYQIALGTAHGLAYLHFDTDPAIVHRDIKPMNILLDFDMEPHISDFGIAKILDQSSASVASTTVQGTIGYIAPENAFTTTKSKESDVYSYGVVLLELLTRKKALDPSFPEGQDIVSWVASRWSNTEEIIGIIDPSLLNEVINSGIKEQVTGVLLVALRCTEKEASKRLSMREVVKQLEDLAPLYRIRTTSS</sequence>
<dbReference type="Gene3D" id="3.80.10.10">
    <property type="entry name" value="Ribonuclease Inhibitor"/>
    <property type="match status" value="5"/>
</dbReference>
<evidence type="ECO:0000256" key="22">
    <source>
        <dbReference type="SAM" id="SignalP"/>
    </source>
</evidence>
<reference evidence="24" key="1">
    <citation type="submission" date="2023-02" db="EMBL/GenBank/DDBJ databases">
        <title>Genome of toxic invasive species Heracleum sosnowskyi carries increased number of genes despite the absence of recent whole-genome duplications.</title>
        <authorList>
            <person name="Schelkunov M."/>
            <person name="Shtratnikova V."/>
            <person name="Makarenko M."/>
            <person name="Klepikova A."/>
            <person name="Omelchenko D."/>
            <person name="Novikova G."/>
            <person name="Obukhova E."/>
            <person name="Bogdanov V."/>
            <person name="Penin A."/>
            <person name="Logacheva M."/>
        </authorList>
    </citation>
    <scope>NUCLEOTIDE SEQUENCE</scope>
    <source>
        <strain evidence="24">Hsosn_3</strain>
        <tissue evidence="24">Leaf</tissue>
    </source>
</reference>
<dbReference type="FunFam" id="1.10.510.10:FF:000569">
    <property type="entry name" value="Serine/threonine-protein kinase-like protein CCR4"/>
    <property type="match status" value="1"/>
</dbReference>
<dbReference type="PANTHER" id="PTHR48053">
    <property type="entry name" value="LEUCINE RICH REPEAT FAMILY PROTEIN, EXPRESSED"/>
    <property type="match status" value="1"/>
</dbReference>
<evidence type="ECO:0000256" key="19">
    <source>
        <dbReference type="ARBA" id="ARBA00048679"/>
    </source>
</evidence>
<keyword evidence="16" id="KW-0675">Receptor</keyword>
<evidence type="ECO:0000256" key="8">
    <source>
        <dbReference type="ARBA" id="ARBA00022692"/>
    </source>
</evidence>
<dbReference type="PROSITE" id="PS00108">
    <property type="entry name" value="PROTEIN_KINASE_ST"/>
    <property type="match status" value="1"/>
</dbReference>
<accession>A0AAD8HAJ4</accession>
<evidence type="ECO:0000256" key="14">
    <source>
        <dbReference type="ARBA" id="ARBA00022989"/>
    </source>
</evidence>
<dbReference type="InterPro" id="IPR008271">
    <property type="entry name" value="Ser/Thr_kinase_AS"/>
</dbReference>
<dbReference type="GO" id="GO:0051707">
    <property type="term" value="P:response to other organism"/>
    <property type="evidence" value="ECO:0007669"/>
    <property type="project" value="UniProtKB-ARBA"/>
</dbReference>
<evidence type="ECO:0000256" key="10">
    <source>
        <dbReference type="ARBA" id="ARBA00022737"/>
    </source>
</evidence>
<evidence type="ECO:0000256" key="18">
    <source>
        <dbReference type="ARBA" id="ARBA00047899"/>
    </source>
</evidence>
<evidence type="ECO:0000256" key="20">
    <source>
        <dbReference type="PROSITE-ProRule" id="PRU10141"/>
    </source>
</evidence>
<dbReference type="GO" id="GO:0005886">
    <property type="term" value="C:plasma membrane"/>
    <property type="evidence" value="ECO:0007669"/>
    <property type="project" value="UniProtKB-SubCell"/>
</dbReference>
<dbReference type="InterPro" id="IPR013210">
    <property type="entry name" value="LRR_N_plant-typ"/>
</dbReference>
<keyword evidence="4" id="KW-1003">Cell membrane</keyword>
<evidence type="ECO:0000256" key="2">
    <source>
        <dbReference type="ARBA" id="ARBA00008684"/>
    </source>
</evidence>
<comment type="caution">
    <text evidence="24">The sequence shown here is derived from an EMBL/GenBank/DDBJ whole genome shotgun (WGS) entry which is preliminary data.</text>
</comment>
<dbReference type="GO" id="GO:0004674">
    <property type="term" value="F:protein serine/threonine kinase activity"/>
    <property type="evidence" value="ECO:0007669"/>
    <property type="project" value="UniProtKB-KW"/>
</dbReference>
<dbReference type="InterPro" id="IPR032675">
    <property type="entry name" value="LRR_dom_sf"/>
</dbReference>
<dbReference type="InterPro" id="IPR000719">
    <property type="entry name" value="Prot_kinase_dom"/>
</dbReference>
<protein>
    <recommendedName>
        <fullName evidence="3">non-specific serine/threonine protein kinase</fullName>
        <ecNumber evidence="3">2.7.11.1</ecNumber>
    </recommendedName>
</protein>
<dbReference type="GO" id="GO:0005524">
    <property type="term" value="F:ATP binding"/>
    <property type="evidence" value="ECO:0007669"/>
    <property type="project" value="UniProtKB-UniRule"/>
</dbReference>
<dbReference type="Pfam" id="PF13855">
    <property type="entry name" value="LRR_8"/>
    <property type="match status" value="2"/>
</dbReference>
<dbReference type="FunFam" id="3.80.10.10:FF:000221">
    <property type="entry name" value="Leucine-rich repeat receptor-like protein kinase PXL1"/>
    <property type="match status" value="1"/>
</dbReference>
<evidence type="ECO:0000256" key="5">
    <source>
        <dbReference type="ARBA" id="ARBA00022527"/>
    </source>
</evidence>
<comment type="similarity">
    <text evidence="2">Belongs to the protein kinase superfamily. Ser/Thr protein kinase family.</text>
</comment>
<dbReference type="InterPro" id="IPR011009">
    <property type="entry name" value="Kinase-like_dom_sf"/>
</dbReference>
<dbReference type="InterPro" id="IPR051716">
    <property type="entry name" value="Plant_RL_S/T_kinase"/>
</dbReference>
<evidence type="ECO:0000256" key="15">
    <source>
        <dbReference type="ARBA" id="ARBA00023136"/>
    </source>
</evidence>
<evidence type="ECO:0000256" key="4">
    <source>
        <dbReference type="ARBA" id="ARBA00022475"/>
    </source>
</evidence>
<dbReference type="Gene3D" id="3.30.200.20">
    <property type="entry name" value="Phosphorylase Kinase, domain 1"/>
    <property type="match status" value="1"/>
</dbReference>
<dbReference type="InterPro" id="IPR001611">
    <property type="entry name" value="Leu-rich_rpt"/>
</dbReference>
<keyword evidence="11 20" id="KW-0547">Nucleotide-binding</keyword>
<dbReference type="SUPFAM" id="SSF52047">
    <property type="entry name" value="RNI-like"/>
    <property type="match status" value="1"/>
</dbReference>
<dbReference type="Pfam" id="PF00560">
    <property type="entry name" value="LRR_1"/>
    <property type="match status" value="7"/>
</dbReference>
<feature type="signal peptide" evidence="22">
    <location>
        <begin position="1"/>
        <end position="20"/>
    </location>
</feature>
<feature type="chain" id="PRO_5042106029" description="non-specific serine/threonine protein kinase" evidence="22">
    <location>
        <begin position="21"/>
        <end position="1113"/>
    </location>
</feature>
<keyword evidence="25" id="KW-1185">Reference proteome</keyword>
<dbReference type="AlphaFoldDB" id="A0AAD8HAJ4"/>
<proteinExistence type="inferred from homology"/>
<evidence type="ECO:0000256" key="9">
    <source>
        <dbReference type="ARBA" id="ARBA00022729"/>
    </source>
</evidence>
<dbReference type="PANTHER" id="PTHR48053:SF113">
    <property type="entry name" value="PROTEIN KINASE DOMAIN-CONTAINING PROTEIN"/>
    <property type="match status" value="1"/>
</dbReference>
<dbReference type="EMBL" id="JAUIZM010000009">
    <property type="protein sequence ID" value="KAK1362728.1"/>
    <property type="molecule type" value="Genomic_DNA"/>
</dbReference>
<keyword evidence="9 22" id="KW-0732">Signal</keyword>
<dbReference type="SUPFAM" id="SSF52058">
    <property type="entry name" value="L domain-like"/>
    <property type="match status" value="2"/>
</dbReference>
<evidence type="ECO:0000313" key="25">
    <source>
        <dbReference type="Proteomes" id="UP001237642"/>
    </source>
</evidence>
<evidence type="ECO:0000256" key="12">
    <source>
        <dbReference type="ARBA" id="ARBA00022777"/>
    </source>
</evidence>